<evidence type="ECO:0000313" key="2">
    <source>
        <dbReference type="WBParaSite" id="ACAC_0000324201-mRNA-1"/>
    </source>
</evidence>
<dbReference type="Proteomes" id="UP000035642">
    <property type="component" value="Unassembled WGS sequence"/>
</dbReference>
<organism evidence="1 2">
    <name type="scientific">Angiostrongylus cantonensis</name>
    <name type="common">Rat lungworm</name>
    <dbReference type="NCBI Taxonomy" id="6313"/>
    <lineage>
        <taxon>Eukaryota</taxon>
        <taxon>Metazoa</taxon>
        <taxon>Ecdysozoa</taxon>
        <taxon>Nematoda</taxon>
        <taxon>Chromadorea</taxon>
        <taxon>Rhabditida</taxon>
        <taxon>Rhabditina</taxon>
        <taxon>Rhabditomorpha</taxon>
        <taxon>Strongyloidea</taxon>
        <taxon>Metastrongylidae</taxon>
        <taxon>Angiostrongylus</taxon>
    </lineage>
</organism>
<reference evidence="1" key="1">
    <citation type="submission" date="2012-09" db="EMBL/GenBank/DDBJ databases">
        <authorList>
            <person name="Martin A.A."/>
        </authorList>
    </citation>
    <scope>NUCLEOTIDE SEQUENCE</scope>
</reference>
<dbReference type="STRING" id="6313.A0A0K0CZR2"/>
<name>A0A0K0CZR2_ANGCA</name>
<evidence type="ECO:0000313" key="1">
    <source>
        <dbReference type="Proteomes" id="UP000035642"/>
    </source>
</evidence>
<reference evidence="2" key="2">
    <citation type="submission" date="2017-02" db="UniProtKB">
        <authorList>
            <consortium name="WormBaseParasite"/>
        </authorList>
    </citation>
    <scope>IDENTIFICATION</scope>
</reference>
<accession>A0A0K0CZR2</accession>
<keyword evidence="1" id="KW-1185">Reference proteome</keyword>
<protein>
    <submittedName>
        <fullName evidence="2">NAC domain-containing protein</fullName>
    </submittedName>
</protein>
<sequence length="174" mass="19115">MEFASVNGALPLSPDESFRFEDLSKVYFEDFCVAPHLFRSGVKGYPQTAVRSESFQLEDGLVGKRQVSTPTDEDLAELLADVSKENGELNRLTCSDPHSCAYDFDTLPVVNNVSLSEGIVFTAQNVSEMSLMQQQQQTAIDAVLSPSAPTTLYNETSAPSFWMQQAEMAPSDSE</sequence>
<dbReference type="WBParaSite" id="ACAC_0000324201-mRNA-1">
    <property type="protein sequence ID" value="ACAC_0000324201-mRNA-1"/>
    <property type="gene ID" value="ACAC_0000324201"/>
</dbReference>
<proteinExistence type="predicted"/>
<dbReference type="AlphaFoldDB" id="A0A0K0CZR2"/>